<comment type="caution">
    <text evidence="1">The sequence shown here is derived from an EMBL/GenBank/DDBJ whole genome shotgun (WGS) entry which is preliminary data.</text>
</comment>
<sequence>MKVTHLVSVLLISMSFMGCQPSPVGVSVVIKNSTEHNETLQFYTVNSEVLDTFSVAAKSTKEIFVPAKLINDAIAQQGHAVGDLTLKSNTSQSSHLICGYIEVATNKVCGKAKFQINLD</sequence>
<dbReference type="RefSeq" id="WP_070985232.1">
    <property type="nucleotide sequence ID" value="NZ_MKJU01000025.1"/>
</dbReference>
<proteinExistence type="predicted"/>
<evidence type="ECO:0000313" key="2">
    <source>
        <dbReference type="Proteomes" id="UP000179786"/>
    </source>
</evidence>
<evidence type="ECO:0000313" key="1">
    <source>
        <dbReference type="EMBL" id="OHU91363.1"/>
    </source>
</evidence>
<dbReference type="AlphaFoldDB" id="A0A1S1MWI3"/>
<reference evidence="1 2" key="1">
    <citation type="submission" date="2016-09" db="EMBL/GenBank/DDBJ databases">
        <title>Pseudoalteromonas amylolytica sp. nov., isolated from the surface seawater.</title>
        <authorList>
            <person name="Wu Y.-H."/>
            <person name="Cheng H."/>
            <person name="Jin X.-B."/>
            <person name="Wang C.-S."/>
            <person name="Xu X.-W."/>
        </authorList>
    </citation>
    <scope>NUCLEOTIDE SEQUENCE [LARGE SCALE GENOMIC DNA]</scope>
    <source>
        <strain evidence="1 2">JW1</strain>
    </source>
</reference>
<organism evidence="1 2">
    <name type="scientific">Pseudoalteromonas amylolytica</name>
    <dbReference type="NCBI Taxonomy" id="1859457"/>
    <lineage>
        <taxon>Bacteria</taxon>
        <taxon>Pseudomonadati</taxon>
        <taxon>Pseudomonadota</taxon>
        <taxon>Gammaproteobacteria</taxon>
        <taxon>Alteromonadales</taxon>
        <taxon>Pseudoalteromonadaceae</taxon>
        <taxon>Pseudoalteromonas</taxon>
    </lineage>
</organism>
<evidence type="ECO:0008006" key="3">
    <source>
        <dbReference type="Google" id="ProtNLM"/>
    </source>
</evidence>
<accession>A0A1S1MWI3</accession>
<protein>
    <recommendedName>
        <fullName evidence="3">Lipoprotein</fullName>
    </recommendedName>
</protein>
<dbReference type="Proteomes" id="UP000179786">
    <property type="component" value="Unassembled WGS sequence"/>
</dbReference>
<dbReference type="PROSITE" id="PS51257">
    <property type="entry name" value="PROKAR_LIPOPROTEIN"/>
    <property type="match status" value="1"/>
</dbReference>
<gene>
    <name evidence="1" type="ORF">BET10_11095</name>
</gene>
<dbReference type="EMBL" id="MKJU01000025">
    <property type="protein sequence ID" value="OHU91363.1"/>
    <property type="molecule type" value="Genomic_DNA"/>
</dbReference>
<name>A0A1S1MWI3_9GAMM</name>
<dbReference type="OrthoDB" id="9874862at2"/>
<keyword evidence="2" id="KW-1185">Reference proteome</keyword>